<comment type="cofactor">
    <cofactor evidence="1">
        <name>Fe(2+)</name>
        <dbReference type="ChEBI" id="CHEBI:29033"/>
    </cofactor>
</comment>
<gene>
    <name evidence="2" type="ORF">JNB71_09690</name>
</gene>
<evidence type="ECO:0000313" key="2">
    <source>
        <dbReference type="EMBL" id="MBW9063590.1"/>
    </source>
</evidence>
<keyword evidence="2" id="KW-0223">Dioxygenase</keyword>
<proteinExistence type="predicted"/>
<dbReference type="Gene3D" id="2.60.120.620">
    <property type="entry name" value="q2cbj1_9rhob like domain"/>
    <property type="match status" value="1"/>
</dbReference>
<comment type="caution">
    <text evidence="2">The sequence shown here is derived from an EMBL/GenBank/DDBJ whole genome shotgun (WGS) entry which is preliminary data.</text>
</comment>
<dbReference type="PANTHER" id="PTHR20883:SF48">
    <property type="entry name" value="ECTOINE DIOXYGENASE"/>
    <property type="match status" value="1"/>
</dbReference>
<keyword evidence="3" id="KW-1185">Reference proteome</keyword>
<organism evidence="2 3">
    <name type="scientific">Rhizobium herbae</name>
    <dbReference type="NCBI Taxonomy" id="508661"/>
    <lineage>
        <taxon>Bacteria</taxon>
        <taxon>Pseudomonadati</taxon>
        <taxon>Pseudomonadota</taxon>
        <taxon>Alphaproteobacteria</taxon>
        <taxon>Hyphomicrobiales</taxon>
        <taxon>Rhizobiaceae</taxon>
        <taxon>Rhizobium/Agrobacterium group</taxon>
        <taxon>Rhizobium</taxon>
    </lineage>
</organism>
<dbReference type="PANTHER" id="PTHR20883">
    <property type="entry name" value="PHYTANOYL-COA DIOXYGENASE DOMAIN CONTAINING 1"/>
    <property type="match status" value="1"/>
</dbReference>
<evidence type="ECO:0000313" key="3">
    <source>
        <dbReference type="Proteomes" id="UP000757604"/>
    </source>
</evidence>
<reference evidence="2 3" key="1">
    <citation type="journal article" date="2021" name="MBio">
        <title>Poor Competitiveness of Bradyrhizobium in Pigeon Pea Root Colonization in Indian Soils.</title>
        <authorList>
            <person name="Chalasani D."/>
            <person name="Basu A."/>
            <person name="Pullabhotla S.V.S.R.N."/>
            <person name="Jorrin B."/>
            <person name="Neal A.L."/>
            <person name="Poole P.S."/>
            <person name="Podile A.R."/>
            <person name="Tkacz A."/>
        </authorList>
    </citation>
    <scope>NUCLEOTIDE SEQUENCE [LARGE SCALE GENOMIC DNA]</scope>
    <source>
        <strain evidence="2 3">HU44</strain>
    </source>
</reference>
<dbReference type="Proteomes" id="UP000757604">
    <property type="component" value="Unassembled WGS sequence"/>
</dbReference>
<dbReference type="InterPro" id="IPR008775">
    <property type="entry name" value="Phytyl_CoA_dOase-like"/>
</dbReference>
<sequence>MQCMMQNEVLIPASAKEDFITKGYTMLPQFYDAQRDVAPIQEGIRVILELMCRKYNVDAPTDTSWNAMTKAYPALIARNRAWGGEVYDAVKQIPAFMQLVTKTVNQTVFQHMRPGSIPGIAAGGYGIRIDNPGEEKFRAQWHQEFPSQLRSLDGIVFWTPLLPVTPDMGPVQIAEGSHAEGLIPVYRDDAGLGKTGAYALFMDKCDARLAKYETVAPLTQPGDLILMDFLTMHQGGHNVSAMPRWSVQFRYFNFADPLGTRIGWVGSFAAGVDFSKVLPELVTDGEVEA</sequence>
<accession>A0ABS7H9T0</accession>
<name>A0ABS7H9T0_9HYPH</name>
<dbReference type="GO" id="GO:0051213">
    <property type="term" value="F:dioxygenase activity"/>
    <property type="evidence" value="ECO:0007669"/>
    <property type="project" value="UniProtKB-KW"/>
</dbReference>
<protein>
    <submittedName>
        <fullName evidence="2">Phytanoyl-CoA dioxygenase family protein</fullName>
    </submittedName>
</protein>
<evidence type="ECO:0000256" key="1">
    <source>
        <dbReference type="ARBA" id="ARBA00001954"/>
    </source>
</evidence>
<dbReference type="Pfam" id="PF05721">
    <property type="entry name" value="PhyH"/>
    <property type="match status" value="1"/>
</dbReference>
<dbReference type="SUPFAM" id="SSF51197">
    <property type="entry name" value="Clavaminate synthase-like"/>
    <property type="match status" value="1"/>
</dbReference>
<keyword evidence="2" id="KW-0560">Oxidoreductase</keyword>
<dbReference type="EMBL" id="JAEUAO010000002">
    <property type="protein sequence ID" value="MBW9063590.1"/>
    <property type="molecule type" value="Genomic_DNA"/>
</dbReference>